<protein>
    <recommendedName>
        <fullName evidence="4">Glycosyltransferase RgtA/B/C/D-like domain-containing protein</fullName>
    </recommendedName>
</protein>
<feature type="transmembrane region" description="Helical" evidence="1">
    <location>
        <begin position="147"/>
        <end position="165"/>
    </location>
</feature>
<evidence type="ECO:0000313" key="2">
    <source>
        <dbReference type="EMBL" id="MBB3204415.1"/>
    </source>
</evidence>
<feature type="transmembrane region" description="Helical" evidence="1">
    <location>
        <begin position="320"/>
        <end position="344"/>
    </location>
</feature>
<feature type="transmembrane region" description="Helical" evidence="1">
    <location>
        <begin position="192"/>
        <end position="225"/>
    </location>
</feature>
<feature type="transmembrane region" description="Helical" evidence="1">
    <location>
        <begin position="284"/>
        <end position="300"/>
    </location>
</feature>
<feature type="transmembrane region" description="Helical" evidence="1">
    <location>
        <begin position="350"/>
        <end position="368"/>
    </location>
</feature>
<evidence type="ECO:0000256" key="1">
    <source>
        <dbReference type="SAM" id="Phobius"/>
    </source>
</evidence>
<sequence>MNPRSETFAASSNRPRWTWAVIVFLVAFTLRWPSCGESFWVDELHTAWCAFADLSGVGRRAVIGNQQGGYFYAMYAWRHLMSVGVTEVYGVEAAMRSTSVLLTAFSAAGLVWGVSRVSGSLIGGVAAGLALALESNAIFFGTELRPYAAVVFLSTIVLGLMASVMEENRERVADCDDASRSRIGWLGALKRIMVHGLVMVAAAVHVTSLTVLAVLLLIFAVIDWWKNREDSSAKWSVLMINGAAGALWVLVAVGWLREHESLWQTRNAWTSFANAQSWGQLWRMWPWASLVILPLVATGLQRLRGRAVASLRCDTVASRLIVIAVLSVLIATIACFVLSLWGSIALWHRRYLVASLPLLCAAMGLAIGSMTRWQRKTTALGVNANAGFASIVAAGCLLLMVYQQGTLARLSRGEVRLAQRGEDWKSAVEFAGRSVLPGDSVWVDAGLIEQNSQPTIVDNPELEEYLRYVTGGPYALGDQVQAIGVGDGAIEAWLMPSAERPNVDPESDIDAGSNRQPAALITRQSSARRESLPLGVERHRFGRVTVLVRTR</sequence>
<evidence type="ECO:0008006" key="4">
    <source>
        <dbReference type="Google" id="ProtNLM"/>
    </source>
</evidence>
<proteinExistence type="predicted"/>
<feature type="transmembrane region" description="Helical" evidence="1">
    <location>
        <begin position="121"/>
        <end position="140"/>
    </location>
</feature>
<comment type="caution">
    <text evidence="2">The sequence shown here is derived from an EMBL/GenBank/DDBJ whole genome shotgun (WGS) entry which is preliminary data.</text>
</comment>
<dbReference type="RefSeq" id="WP_246418961.1">
    <property type="nucleotide sequence ID" value="NZ_JACHXU010000001.1"/>
</dbReference>
<keyword evidence="1" id="KW-0472">Membrane</keyword>
<dbReference type="EMBL" id="JACHXU010000001">
    <property type="protein sequence ID" value="MBB3204415.1"/>
    <property type="molecule type" value="Genomic_DNA"/>
</dbReference>
<evidence type="ECO:0000313" key="3">
    <source>
        <dbReference type="Proteomes" id="UP000536179"/>
    </source>
</evidence>
<organism evidence="2 3">
    <name type="scientific">Aporhodopirellula rubra</name>
    <dbReference type="NCBI Taxonomy" id="980271"/>
    <lineage>
        <taxon>Bacteria</taxon>
        <taxon>Pseudomonadati</taxon>
        <taxon>Planctomycetota</taxon>
        <taxon>Planctomycetia</taxon>
        <taxon>Pirellulales</taxon>
        <taxon>Pirellulaceae</taxon>
        <taxon>Aporhodopirellula</taxon>
    </lineage>
</organism>
<dbReference type="AlphaFoldDB" id="A0A7W5H3Z6"/>
<dbReference type="Proteomes" id="UP000536179">
    <property type="component" value="Unassembled WGS sequence"/>
</dbReference>
<keyword evidence="1" id="KW-0812">Transmembrane</keyword>
<name>A0A7W5H3Z6_9BACT</name>
<keyword evidence="3" id="KW-1185">Reference proteome</keyword>
<keyword evidence="1" id="KW-1133">Transmembrane helix</keyword>
<feature type="transmembrane region" description="Helical" evidence="1">
    <location>
        <begin position="237"/>
        <end position="256"/>
    </location>
</feature>
<reference evidence="2 3" key="1">
    <citation type="submission" date="2020-08" db="EMBL/GenBank/DDBJ databases">
        <title>Genomic Encyclopedia of Type Strains, Phase III (KMG-III): the genomes of soil and plant-associated and newly described type strains.</title>
        <authorList>
            <person name="Whitman W."/>
        </authorList>
    </citation>
    <scope>NUCLEOTIDE SEQUENCE [LARGE SCALE GENOMIC DNA]</scope>
    <source>
        <strain evidence="2 3">CECT 8075</strain>
    </source>
</reference>
<accession>A0A7W5H3Z6</accession>
<feature type="transmembrane region" description="Helical" evidence="1">
    <location>
        <begin position="380"/>
        <end position="402"/>
    </location>
</feature>
<gene>
    <name evidence="2" type="ORF">FHS27_000179</name>
</gene>